<protein>
    <submittedName>
        <fullName evidence="1">Uncharacterized protein</fullName>
    </submittedName>
</protein>
<name>A0A5J4NBG8_9TREM</name>
<dbReference type="Proteomes" id="UP000324629">
    <property type="component" value="Unassembled WGS sequence"/>
</dbReference>
<dbReference type="EMBL" id="QNGE01004392">
    <property type="protein sequence ID" value="KAA3672934.1"/>
    <property type="molecule type" value="Genomic_DNA"/>
</dbReference>
<organism evidence="1 2">
    <name type="scientific">Paragonimus westermani</name>
    <dbReference type="NCBI Taxonomy" id="34504"/>
    <lineage>
        <taxon>Eukaryota</taxon>
        <taxon>Metazoa</taxon>
        <taxon>Spiralia</taxon>
        <taxon>Lophotrochozoa</taxon>
        <taxon>Platyhelminthes</taxon>
        <taxon>Trematoda</taxon>
        <taxon>Digenea</taxon>
        <taxon>Plagiorchiida</taxon>
        <taxon>Troglotremata</taxon>
        <taxon>Troglotrematidae</taxon>
        <taxon>Paragonimus</taxon>
    </lineage>
</organism>
<sequence length="64" mass="7388">MVRAPVVDDNINSDETYRIWESACLFTKEKLQSEKVLTLLRMVSSILLPGSSIWKYWMLPLSAL</sequence>
<gene>
    <name evidence="1" type="ORF">DEA37_0012097</name>
</gene>
<evidence type="ECO:0000313" key="2">
    <source>
        <dbReference type="Proteomes" id="UP000324629"/>
    </source>
</evidence>
<evidence type="ECO:0000313" key="1">
    <source>
        <dbReference type="EMBL" id="KAA3672934.1"/>
    </source>
</evidence>
<comment type="caution">
    <text evidence="1">The sequence shown here is derived from an EMBL/GenBank/DDBJ whole genome shotgun (WGS) entry which is preliminary data.</text>
</comment>
<accession>A0A5J4NBG8</accession>
<dbReference type="AlphaFoldDB" id="A0A5J4NBG8"/>
<proteinExistence type="predicted"/>
<keyword evidence="2" id="KW-1185">Reference proteome</keyword>
<reference evidence="1 2" key="1">
    <citation type="journal article" date="2019" name="Gigascience">
        <title>Whole-genome sequence of the oriental lung fluke Paragonimus westermani.</title>
        <authorList>
            <person name="Oey H."/>
            <person name="Zakrzewski M."/>
            <person name="Narain K."/>
            <person name="Devi K.R."/>
            <person name="Agatsuma T."/>
            <person name="Nawaratna S."/>
            <person name="Gobert G.N."/>
            <person name="Jones M.K."/>
            <person name="Ragan M.A."/>
            <person name="McManus D.P."/>
            <person name="Krause L."/>
        </authorList>
    </citation>
    <scope>NUCLEOTIDE SEQUENCE [LARGE SCALE GENOMIC DNA]</scope>
    <source>
        <strain evidence="1 2">IND2009</strain>
    </source>
</reference>